<dbReference type="EMBL" id="HACG01038980">
    <property type="protein sequence ID" value="CEK85845.1"/>
    <property type="molecule type" value="Transcribed_RNA"/>
</dbReference>
<reference evidence="1" key="1">
    <citation type="submission" date="2014-12" db="EMBL/GenBank/DDBJ databases">
        <title>Insight into the proteome of Arion vulgaris.</title>
        <authorList>
            <person name="Aradska J."/>
            <person name="Bulat T."/>
            <person name="Smidak R."/>
            <person name="Sarate P."/>
            <person name="Gangsoo J."/>
            <person name="Sialana F."/>
            <person name="Bilban M."/>
            <person name="Lubec G."/>
        </authorList>
    </citation>
    <scope>NUCLEOTIDE SEQUENCE</scope>
    <source>
        <tissue evidence="1">Skin</tissue>
    </source>
</reference>
<dbReference type="AlphaFoldDB" id="A0A0B7B167"/>
<organism evidence="1">
    <name type="scientific">Arion vulgaris</name>
    <dbReference type="NCBI Taxonomy" id="1028688"/>
    <lineage>
        <taxon>Eukaryota</taxon>
        <taxon>Metazoa</taxon>
        <taxon>Spiralia</taxon>
        <taxon>Lophotrochozoa</taxon>
        <taxon>Mollusca</taxon>
        <taxon>Gastropoda</taxon>
        <taxon>Heterobranchia</taxon>
        <taxon>Euthyneura</taxon>
        <taxon>Panpulmonata</taxon>
        <taxon>Eupulmonata</taxon>
        <taxon>Stylommatophora</taxon>
        <taxon>Helicina</taxon>
        <taxon>Arionoidea</taxon>
        <taxon>Arionidae</taxon>
        <taxon>Arion</taxon>
    </lineage>
</organism>
<sequence>HLALECILMLKLPSLRLTVRGDNQFHPPPGERQMDLSECCDDGQHYHYIATLWSD</sequence>
<protein>
    <submittedName>
        <fullName evidence="1">Uncharacterized protein</fullName>
    </submittedName>
</protein>
<name>A0A0B7B167_9EUPU</name>
<evidence type="ECO:0000313" key="1">
    <source>
        <dbReference type="EMBL" id="CEK85845.1"/>
    </source>
</evidence>
<accession>A0A0B7B167</accession>
<gene>
    <name evidence="1" type="primary">ORF150555</name>
</gene>
<proteinExistence type="predicted"/>
<feature type="non-terminal residue" evidence="1">
    <location>
        <position position="1"/>
    </location>
</feature>